<proteinExistence type="predicted"/>
<keyword evidence="2" id="KW-1185">Reference proteome</keyword>
<dbReference type="EMBL" id="LVYD01000001">
    <property type="protein sequence ID" value="OQP66868.1"/>
    <property type="molecule type" value="Genomic_DNA"/>
</dbReference>
<dbReference type="AlphaFoldDB" id="A0A1V9G8R2"/>
<sequence>MRSLNKHPDWHNQPLRLNEEELKNPRLAIENFFESYHLQEVRQILWNWMVEIVSSSRSISQEGQQRNDHIYFYEKMEALVEAAFLLNQRTDL</sequence>
<protein>
    <submittedName>
        <fullName evidence="1">Uncharacterized protein</fullName>
    </submittedName>
</protein>
<comment type="caution">
    <text evidence="1">The sequence shown here is derived from an EMBL/GenBank/DDBJ whole genome shotgun (WGS) entry which is preliminary data.</text>
</comment>
<dbReference type="Proteomes" id="UP000192796">
    <property type="component" value="Unassembled WGS sequence"/>
</dbReference>
<accession>A0A1V9G8R2</accession>
<reference evidence="1 2" key="1">
    <citation type="submission" date="2016-03" db="EMBL/GenBank/DDBJ databases">
        <title>Niastella vici sp. nov., isolated from farmland soil.</title>
        <authorList>
            <person name="Chen L."/>
            <person name="Wang D."/>
            <person name="Yang S."/>
            <person name="Wang G."/>
        </authorList>
    </citation>
    <scope>NUCLEOTIDE SEQUENCE [LARGE SCALE GENOMIC DNA]</scope>
    <source>
        <strain evidence="1 2">DJ57</strain>
    </source>
</reference>
<name>A0A1V9G8R2_9BACT</name>
<dbReference type="OrthoDB" id="672926at2"/>
<dbReference type="RefSeq" id="WP_081144567.1">
    <property type="nucleotide sequence ID" value="NZ_LVYD01000001.1"/>
</dbReference>
<evidence type="ECO:0000313" key="1">
    <source>
        <dbReference type="EMBL" id="OQP66868.1"/>
    </source>
</evidence>
<evidence type="ECO:0000313" key="2">
    <source>
        <dbReference type="Proteomes" id="UP000192796"/>
    </source>
</evidence>
<organism evidence="1 2">
    <name type="scientific">Niastella vici</name>
    <dbReference type="NCBI Taxonomy" id="1703345"/>
    <lineage>
        <taxon>Bacteria</taxon>
        <taxon>Pseudomonadati</taxon>
        <taxon>Bacteroidota</taxon>
        <taxon>Chitinophagia</taxon>
        <taxon>Chitinophagales</taxon>
        <taxon>Chitinophagaceae</taxon>
        <taxon>Niastella</taxon>
    </lineage>
</organism>
<gene>
    <name evidence="1" type="ORF">A3860_00420</name>
</gene>